<proteinExistence type="predicted"/>
<organism evidence="2">
    <name type="scientific">Zea mays</name>
    <name type="common">Maize</name>
    <dbReference type="NCBI Taxonomy" id="4577"/>
    <lineage>
        <taxon>Eukaryota</taxon>
        <taxon>Viridiplantae</taxon>
        <taxon>Streptophyta</taxon>
        <taxon>Embryophyta</taxon>
        <taxon>Tracheophyta</taxon>
        <taxon>Spermatophyta</taxon>
        <taxon>Magnoliopsida</taxon>
        <taxon>Liliopsida</taxon>
        <taxon>Poales</taxon>
        <taxon>Poaceae</taxon>
        <taxon>PACMAD clade</taxon>
        <taxon>Panicoideae</taxon>
        <taxon>Andropogonodae</taxon>
        <taxon>Andropogoneae</taxon>
        <taxon>Tripsacinae</taxon>
        <taxon>Zea</taxon>
    </lineage>
</organism>
<accession>A0A8J8XCV0</accession>
<reference evidence="2" key="1">
    <citation type="journal article" date="2018" name="Nat. Genet.">
        <title>Extensive intraspecific gene order and gene structural variations between Mo17 and other maize genomes.</title>
        <authorList>
            <person name="Sun S."/>
            <person name="Zhou Y."/>
            <person name="Chen J."/>
            <person name="Shi J."/>
            <person name="Zhao H."/>
            <person name="Zhao H."/>
            <person name="Song W."/>
            <person name="Zhang M."/>
            <person name="Cui Y."/>
            <person name="Dong X."/>
            <person name="Liu H."/>
            <person name="Ma X."/>
            <person name="Jiao Y."/>
            <person name="Wang B."/>
            <person name="Wei X."/>
            <person name="Stein J.C."/>
            <person name="Glaubitz J.C."/>
            <person name="Lu F."/>
            <person name="Yu G."/>
            <person name="Liang C."/>
            <person name="Fengler K."/>
            <person name="Li B."/>
            <person name="Rafalski A."/>
            <person name="Schnable P.S."/>
            <person name="Ware D.H."/>
            <person name="Buckler E.S."/>
            <person name="Lai J."/>
        </authorList>
    </citation>
    <scope>NUCLEOTIDE SEQUENCE [LARGE SCALE GENOMIC DNA]</scope>
    <source>
        <tissue evidence="2">Seedling</tissue>
    </source>
</reference>
<dbReference type="Proteomes" id="UP000251960">
    <property type="component" value="Chromosome 8"/>
</dbReference>
<sequence length="96" mass="10556">MGASEQVGHLHLQPPGTATSPKAARSSHTSYGSICGFLAYTAMQWAMALRQTKRSAREKWEVASINAWPLASSTIVPLRFNLLGAQIQLIDWFPPF</sequence>
<gene>
    <name evidence="2" type="ORF">Zm00014a_027820</name>
</gene>
<dbReference type="HOGENOM" id="CLU_2362832_0_0_1"/>
<feature type="region of interest" description="Disordered" evidence="1">
    <location>
        <begin position="1"/>
        <end position="28"/>
    </location>
</feature>
<evidence type="ECO:0000313" key="2">
    <source>
        <dbReference type="EMBL" id="PWZ10912.1"/>
    </source>
</evidence>
<protein>
    <submittedName>
        <fullName evidence="2">Uncharacterized protein</fullName>
    </submittedName>
</protein>
<comment type="caution">
    <text evidence="2">The sequence shown here is derived from an EMBL/GenBank/DDBJ whole genome shotgun (WGS) entry which is preliminary data.</text>
</comment>
<dbReference type="AlphaFoldDB" id="A0A8J8XCV0"/>
<dbReference type="KEGG" id="zma:100382442"/>
<name>A0A8J8XCV0_MAIZE</name>
<evidence type="ECO:0000256" key="1">
    <source>
        <dbReference type="SAM" id="MobiDB-lite"/>
    </source>
</evidence>
<feature type="compositionally biased region" description="Polar residues" evidence="1">
    <location>
        <begin position="16"/>
        <end position="28"/>
    </location>
</feature>
<dbReference type="EMBL" id="NCVQ01000009">
    <property type="protein sequence ID" value="PWZ10912.1"/>
    <property type="molecule type" value="Genomic_DNA"/>
</dbReference>